<dbReference type="InterPro" id="IPR029058">
    <property type="entry name" value="AB_hydrolase_fold"/>
</dbReference>
<feature type="active site" evidence="8">
    <location>
        <position position="251"/>
    </location>
</feature>
<dbReference type="InterPro" id="IPR050228">
    <property type="entry name" value="Carboxylesterase_BioH"/>
</dbReference>
<dbReference type="Pfam" id="PF00561">
    <property type="entry name" value="Abhydrolase_1"/>
    <property type="match status" value="1"/>
</dbReference>
<organism evidence="10 11">
    <name type="scientific">Trebonia kvetii</name>
    <dbReference type="NCBI Taxonomy" id="2480626"/>
    <lineage>
        <taxon>Bacteria</taxon>
        <taxon>Bacillati</taxon>
        <taxon>Actinomycetota</taxon>
        <taxon>Actinomycetes</taxon>
        <taxon>Streptosporangiales</taxon>
        <taxon>Treboniaceae</taxon>
        <taxon>Trebonia</taxon>
    </lineage>
</organism>
<evidence type="ECO:0000256" key="6">
    <source>
        <dbReference type="ARBA" id="ARBA00029605"/>
    </source>
</evidence>
<evidence type="ECO:0000256" key="1">
    <source>
        <dbReference type="ARBA" id="ARBA00001585"/>
    </source>
</evidence>
<gene>
    <name evidence="10" type="ORF">EAS64_11860</name>
</gene>
<feature type="active site" description="Nucleophile" evidence="8">
    <location>
        <position position="111"/>
    </location>
</feature>
<keyword evidence="11" id="KW-1185">Reference proteome</keyword>
<evidence type="ECO:0000313" key="11">
    <source>
        <dbReference type="Proteomes" id="UP000460272"/>
    </source>
</evidence>
<keyword evidence="5 7" id="KW-0378">Hydrolase</keyword>
<evidence type="ECO:0000313" key="10">
    <source>
        <dbReference type="EMBL" id="TVZ05272.1"/>
    </source>
</evidence>
<evidence type="ECO:0000256" key="4">
    <source>
        <dbReference type="ARBA" id="ARBA00021843"/>
    </source>
</evidence>
<feature type="domain" description="AB hydrolase-1" evidence="9">
    <location>
        <begin position="32"/>
        <end position="284"/>
    </location>
</feature>
<name>A0A6P2C1K3_9ACTN</name>
<evidence type="ECO:0000256" key="7">
    <source>
        <dbReference type="PIRNR" id="PIRNR005539"/>
    </source>
</evidence>
<dbReference type="PANTHER" id="PTHR43194">
    <property type="entry name" value="HYDROLASE ALPHA/BETA FOLD FAMILY"/>
    <property type="match status" value="1"/>
</dbReference>
<dbReference type="PANTHER" id="PTHR43194:SF2">
    <property type="entry name" value="PEROXISOMAL MEMBRANE PROTEIN LPX1"/>
    <property type="match status" value="1"/>
</dbReference>
<evidence type="ECO:0000256" key="2">
    <source>
        <dbReference type="ARBA" id="ARBA00010088"/>
    </source>
</evidence>
<comment type="catalytic activity">
    <reaction evidence="1">
        <text>Release of N-terminal proline from a peptide.</text>
        <dbReference type="EC" id="3.4.11.5"/>
    </reaction>
</comment>
<evidence type="ECO:0000259" key="9">
    <source>
        <dbReference type="Pfam" id="PF00561"/>
    </source>
</evidence>
<reference evidence="10 11" key="1">
    <citation type="submission" date="2018-11" db="EMBL/GenBank/DDBJ databases">
        <title>Trebonia kvetii gen.nov., sp.nov., a novel acidophilic actinobacterium, and proposal of the new actinobacterial family Treboniaceae fam. nov.</title>
        <authorList>
            <person name="Rapoport D."/>
            <person name="Sagova-Mareckova M."/>
            <person name="Sedlacek I."/>
            <person name="Provaznik J."/>
            <person name="Kralova S."/>
            <person name="Pavlinic D."/>
            <person name="Benes V."/>
            <person name="Kopecky J."/>
        </authorList>
    </citation>
    <scope>NUCLEOTIDE SEQUENCE [LARGE SCALE GENOMIC DNA]</scope>
    <source>
        <strain evidence="10 11">15Tr583</strain>
    </source>
</reference>
<dbReference type="EC" id="3.4.11.5" evidence="3"/>
<evidence type="ECO:0000256" key="5">
    <source>
        <dbReference type="ARBA" id="ARBA00022801"/>
    </source>
</evidence>
<dbReference type="GO" id="GO:0004177">
    <property type="term" value="F:aminopeptidase activity"/>
    <property type="evidence" value="ECO:0007669"/>
    <property type="project" value="UniProtKB-EC"/>
</dbReference>
<comment type="caution">
    <text evidence="10">The sequence shown here is derived from an EMBL/GenBank/DDBJ whole genome shotgun (WGS) entry which is preliminary data.</text>
</comment>
<dbReference type="RefSeq" id="WP_145852975.1">
    <property type="nucleotide sequence ID" value="NZ_RPFW01000002.1"/>
</dbReference>
<dbReference type="PRINTS" id="PR00793">
    <property type="entry name" value="PROAMNOPTASE"/>
</dbReference>
<dbReference type="OrthoDB" id="9796770at2"/>
<proteinExistence type="inferred from homology"/>
<dbReference type="EMBL" id="RPFW01000002">
    <property type="protein sequence ID" value="TVZ05272.1"/>
    <property type="molecule type" value="Genomic_DNA"/>
</dbReference>
<accession>A0A6P2C1K3</accession>
<dbReference type="InterPro" id="IPR002410">
    <property type="entry name" value="Peptidase_S33"/>
</dbReference>
<dbReference type="AlphaFoldDB" id="A0A6P2C1K3"/>
<evidence type="ECO:0000256" key="8">
    <source>
        <dbReference type="PIRSR" id="PIRSR005539-1"/>
    </source>
</evidence>
<dbReference type="Proteomes" id="UP000460272">
    <property type="component" value="Unassembled WGS sequence"/>
</dbReference>
<comment type="similarity">
    <text evidence="2 7">Belongs to the peptidase S33 family.</text>
</comment>
<dbReference type="InterPro" id="IPR005945">
    <property type="entry name" value="Pro_imino_pep"/>
</dbReference>
<dbReference type="InterPro" id="IPR000073">
    <property type="entry name" value="AB_hydrolase_1"/>
</dbReference>
<dbReference type="PIRSF" id="PIRSF005539">
    <property type="entry name" value="Pept_S33_TRI_F1"/>
    <property type="match status" value="1"/>
</dbReference>
<dbReference type="GO" id="GO:0006508">
    <property type="term" value="P:proteolysis"/>
    <property type="evidence" value="ECO:0007669"/>
    <property type="project" value="InterPro"/>
</dbReference>
<sequence>MAIPEPTVTGYAPFGPWQTWYRITGDLGSGAPPLVVLHGGPGAAHNYTLRMARLAEQGRAVIHYDQLGIGNSTHLPEKGAGFWTVQVFLDELDNLLAALDIADGYHLLGQSWGGMLGAEHAVLQPPGMRSLVLCDSPASMELWACETSKLVAELPQEVQEALRRHEAAGTYDDPEYEAATKVFNGRHLCRVVPNPQEVIDTDNAIRADPTVYHTMNGPNEFHITGTLRDWSVADRAHRITAPTLLINGAYDEATAATMQPFYDAIPDVRWEVFAESSHMPHVEEEERFLDVVGMFLREHD</sequence>
<protein>
    <recommendedName>
        <fullName evidence="4">Proline iminopeptidase</fullName>
        <ecNumber evidence="3">3.4.11.5</ecNumber>
    </recommendedName>
    <alternativeName>
        <fullName evidence="6">Prolyl aminopeptidase</fullName>
    </alternativeName>
</protein>
<dbReference type="NCBIfam" id="TIGR01250">
    <property type="entry name" value="pro_imino_pep_2"/>
    <property type="match status" value="1"/>
</dbReference>
<feature type="active site" description="Proton donor" evidence="8">
    <location>
        <position position="278"/>
    </location>
</feature>
<dbReference type="Gene3D" id="3.40.50.1820">
    <property type="entry name" value="alpha/beta hydrolase"/>
    <property type="match status" value="1"/>
</dbReference>
<evidence type="ECO:0000256" key="3">
    <source>
        <dbReference type="ARBA" id="ARBA00012568"/>
    </source>
</evidence>
<dbReference type="SUPFAM" id="SSF53474">
    <property type="entry name" value="alpha/beta-Hydrolases"/>
    <property type="match status" value="1"/>
</dbReference>